<dbReference type="OrthoDB" id="5987135at2759"/>
<evidence type="ECO:0000259" key="3">
    <source>
        <dbReference type="PROSITE" id="PS51457"/>
    </source>
</evidence>
<evidence type="ECO:0000256" key="1">
    <source>
        <dbReference type="SAM" id="Coils"/>
    </source>
</evidence>
<feature type="compositionally biased region" description="Polar residues" evidence="2">
    <location>
        <begin position="80"/>
        <end position="95"/>
    </location>
</feature>
<dbReference type="InterPro" id="IPR018379">
    <property type="entry name" value="BEN_domain"/>
</dbReference>
<name>A0A2B4RPH6_STYPI</name>
<feature type="coiled-coil region" evidence="1">
    <location>
        <begin position="172"/>
        <end position="256"/>
    </location>
</feature>
<organism evidence="4 5">
    <name type="scientific">Stylophora pistillata</name>
    <name type="common">Smooth cauliflower coral</name>
    <dbReference type="NCBI Taxonomy" id="50429"/>
    <lineage>
        <taxon>Eukaryota</taxon>
        <taxon>Metazoa</taxon>
        <taxon>Cnidaria</taxon>
        <taxon>Anthozoa</taxon>
        <taxon>Hexacorallia</taxon>
        <taxon>Scleractinia</taxon>
        <taxon>Astrocoeniina</taxon>
        <taxon>Pocilloporidae</taxon>
        <taxon>Stylophora</taxon>
    </lineage>
</organism>
<dbReference type="PROSITE" id="PS51457">
    <property type="entry name" value="BEN"/>
    <property type="match status" value="1"/>
</dbReference>
<sequence length="432" mass="49263">MAFRQLCREVSRRPSKALFLFRKEKKTGIAPIRLIVEKNVELKEGSMVTVNWAGKKVQAKILALSDDEEVLNKKDMEWSSKNVSDVEATPSSVEQANLPAEDQQPSEQPEKSKEKSTLHKALVFHFNHRETNERTKQGESEASHPYAEFLADQRKREVEWASNRAAKKTKLAETSTKDLEAMKQQLDAKDAECAALKSQVHDLQRVNTSTVEAQNKAQESFCKMMERLEDSLSAMEDNMAARLDRIEHRLDSLEKMWVPIRPEYEDLPTIDPDALAHLHDELIEEIVPLPPTPTPLAVNSTPVNAPSTRPEEPIQSSVREIADVIRSCVTPRKVIGVQDVIQKENQRHKCALKLLPFFFSREELSNSNTEGTHNKLPLDSTRLNSLKVLVFSRFPVDSPVEKERVWKCIKSKINSKCRLSKHITKYAVERED</sequence>
<feature type="region of interest" description="Disordered" evidence="2">
    <location>
        <begin position="80"/>
        <end position="116"/>
    </location>
</feature>
<comment type="caution">
    <text evidence="4">The sequence shown here is derived from an EMBL/GenBank/DDBJ whole genome shotgun (WGS) entry which is preliminary data.</text>
</comment>
<gene>
    <name evidence="4" type="ORF">AWC38_SpisGene17391</name>
</gene>
<dbReference type="AlphaFoldDB" id="A0A2B4RPH6"/>
<keyword evidence="1" id="KW-0175">Coiled coil</keyword>
<reference evidence="5" key="1">
    <citation type="journal article" date="2017" name="bioRxiv">
        <title>Comparative analysis of the genomes of Stylophora pistillata and Acropora digitifera provides evidence for extensive differences between species of corals.</title>
        <authorList>
            <person name="Voolstra C.R."/>
            <person name="Li Y."/>
            <person name="Liew Y.J."/>
            <person name="Baumgarten S."/>
            <person name="Zoccola D."/>
            <person name="Flot J.-F."/>
            <person name="Tambutte S."/>
            <person name="Allemand D."/>
            <person name="Aranda M."/>
        </authorList>
    </citation>
    <scope>NUCLEOTIDE SEQUENCE [LARGE SCALE GENOMIC DNA]</scope>
</reference>
<accession>A0A2B4RPH6</accession>
<feature type="domain" description="BEN" evidence="3">
    <location>
        <begin position="315"/>
        <end position="424"/>
    </location>
</feature>
<dbReference type="GO" id="GO:0003677">
    <property type="term" value="F:DNA binding"/>
    <property type="evidence" value="ECO:0007669"/>
    <property type="project" value="InterPro"/>
</dbReference>
<evidence type="ECO:0000313" key="5">
    <source>
        <dbReference type="Proteomes" id="UP000225706"/>
    </source>
</evidence>
<keyword evidence="5" id="KW-1185">Reference proteome</keyword>
<evidence type="ECO:0000313" key="4">
    <source>
        <dbReference type="EMBL" id="PFX18247.1"/>
    </source>
</evidence>
<protein>
    <recommendedName>
        <fullName evidence="3">BEN domain-containing protein</fullName>
    </recommendedName>
</protein>
<dbReference type="Proteomes" id="UP000225706">
    <property type="component" value="Unassembled WGS sequence"/>
</dbReference>
<dbReference type="EMBL" id="LSMT01000422">
    <property type="protein sequence ID" value="PFX18247.1"/>
    <property type="molecule type" value="Genomic_DNA"/>
</dbReference>
<dbReference type="Pfam" id="PF10523">
    <property type="entry name" value="BEN"/>
    <property type="match status" value="1"/>
</dbReference>
<proteinExistence type="predicted"/>
<evidence type="ECO:0000256" key="2">
    <source>
        <dbReference type="SAM" id="MobiDB-lite"/>
    </source>
</evidence>
<dbReference type="SMART" id="SM01025">
    <property type="entry name" value="BEN"/>
    <property type="match status" value="1"/>
</dbReference>